<sequence>MGPNWEHNYYARRSKAHITTKTTLRPRIEWTKRRTPEPTCVRNDEIDWTILLTARKKQRNTRKNSDAGHNPTKQLGIGTLFKRTNDAKQRRLKAQNQPQWTFIGGDRRPTPRITCMDRIFLVRWMKKRETYEDKLLANAQLMGGEWRRSAVGWIPSTDRCLLKATCTYVWRVPVEQLGEDEYRDRIMEIVGQPATKWTPTKSGMHTYCRALSVDTHGDVTSRLAWTPTKSDMQTYCRALSVDPHGDVISSLVSFMERVGDVIDENGLRQQLKDPTMVRTFVKVVAARVTPSYLLDRVEEQMKIMPANNLVAFADILREQLDRTHDADMVNQQMNSYGSKRKGVALRNMRRKPTKLFETSGNSEEITHVHQQPGHIARECPNKKDGDSGDTSWKKGKNAVKRFKARERKANMKAKQMKKPPPPTMEDDGRWVRLNSVLKVPYCPDTGAYQNIMPQAMVDVLQALQP</sequence>
<dbReference type="RefSeq" id="XP_009842927.1">
    <property type="nucleotide sequence ID" value="XM_009844625.1"/>
</dbReference>
<reference evidence="2" key="1">
    <citation type="submission" date="2013-12" db="EMBL/GenBank/DDBJ databases">
        <title>The Genome Sequence of Aphanomyces astaci APO3.</title>
        <authorList>
            <consortium name="The Broad Institute Genomics Platform"/>
            <person name="Russ C."/>
            <person name="Tyler B."/>
            <person name="van West P."/>
            <person name="Dieguez-Uribeondo J."/>
            <person name="Young S.K."/>
            <person name="Zeng Q."/>
            <person name="Gargeya S."/>
            <person name="Fitzgerald M."/>
            <person name="Abouelleil A."/>
            <person name="Alvarado L."/>
            <person name="Chapman S.B."/>
            <person name="Gainer-Dewar J."/>
            <person name="Goldberg J."/>
            <person name="Griggs A."/>
            <person name="Gujja S."/>
            <person name="Hansen M."/>
            <person name="Howarth C."/>
            <person name="Imamovic A."/>
            <person name="Ireland A."/>
            <person name="Larimer J."/>
            <person name="McCowan C."/>
            <person name="Murphy C."/>
            <person name="Pearson M."/>
            <person name="Poon T.W."/>
            <person name="Priest M."/>
            <person name="Roberts A."/>
            <person name="Saif S."/>
            <person name="Shea T."/>
            <person name="Sykes S."/>
            <person name="Wortman J."/>
            <person name="Nusbaum C."/>
            <person name="Birren B."/>
        </authorList>
    </citation>
    <scope>NUCLEOTIDE SEQUENCE [LARGE SCALE GENOMIC DNA]</scope>
    <source>
        <strain evidence="2">APO3</strain>
    </source>
</reference>
<feature type="region of interest" description="Disordered" evidence="1">
    <location>
        <begin position="356"/>
        <end position="428"/>
    </location>
</feature>
<feature type="region of interest" description="Disordered" evidence="1">
    <location>
        <begin position="57"/>
        <end position="80"/>
    </location>
</feature>
<feature type="compositionally biased region" description="Basic residues" evidence="1">
    <location>
        <begin position="393"/>
        <end position="417"/>
    </location>
</feature>
<organism evidence="2">
    <name type="scientific">Aphanomyces astaci</name>
    <name type="common">Crayfish plague agent</name>
    <dbReference type="NCBI Taxonomy" id="112090"/>
    <lineage>
        <taxon>Eukaryota</taxon>
        <taxon>Sar</taxon>
        <taxon>Stramenopiles</taxon>
        <taxon>Oomycota</taxon>
        <taxon>Saprolegniomycetes</taxon>
        <taxon>Saprolegniales</taxon>
        <taxon>Verrucalvaceae</taxon>
        <taxon>Aphanomyces</taxon>
    </lineage>
</organism>
<proteinExistence type="predicted"/>
<dbReference type="VEuPathDB" id="FungiDB:H257_16254"/>
<accession>W4FJM0</accession>
<dbReference type="AlphaFoldDB" id="W4FJM0"/>
<dbReference type="GeneID" id="20818250"/>
<dbReference type="EMBL" id="KI913195">
    <property type="protein sequence ID" value="ETV67670.1"/>
    <property type="molecule type" value="Genomic_DNA"/>
</dbReference>
<evidence type="ECO:0000256" key="1">
    <source>
        <dbReference type="SAM" id="MobiDB-lite"/>
    </source>
</evidence>
<evidence type="ECO:0000313" key="2">
    <source>
        <dbReference type="EMBL" id="ETV67670.1"/>
    </source>
</evidence>
<gene>
    <name evidence="2" type="ORF">H257_16254</name>
</gene>
<feature type="compositionally biased region" description="Basic and acidic residues" evidence="1">
    <location>
        <begin position="375"/>
        <end position="386"/>
    </location>
</feature>
<protein>
    <submittedName>
        <fullName evidence="2">Uncharacterized protein</fullName>
    </submittedName>
</protein>
<name>W4FJM0_APHAT</name>